<dbReference type="EMBL" id="HE573021">
    <property type="protein sequence ID" value="CCC47930.1"/>
    <property type="molecule type" value="Genomic_DNA"/>
</dbReference>
<name>G0TVG4_TRYVY</name>
<dbReference type="Pfam" id="PF22589">
    <property type="entry name" value="SPMIP1"/>
    <property type="match status" value="1"/>
</dbReference>
<dbReference type="AlphaFoldDB" id="G0TVG4"/>
<evidence type="ECO:0000313" key="3">
    <source>
        <dbReference type="EMBL" id="CCC47930.1"/>
    </source>
</evidence>
<evidence type="ECO:0000259" key="2">
    <source>
        <dbReference type="Pfam" id="PF22589"/>
    </source>
</evidence>
<dbReference type="InterPro" id="IPR054323">
    <property type="entry name" value="SPMIP1_C"/>
</dbReference>
<reference evidence="3" key="1">
    <citation type="journal article" date="2012" name="Proc. Natl. Acad. Sci. U.S.A.">
        <title>Antigenic diversity is generated by distinct evolutionary mechanisms in African trypanosome species.</title>
        <authorList>
            <person name="Jackson A.P."/>
            <person name="Berry A."/>
            <person name="Aslett M."/>
            <person name="Allison H.C."/>
            <person name="Burton P."/>
            <person name="Vavrova-Anderson J."/>
            <person name="Brown R."/>
            <person name="Browne H."/>
            <person name="Corton N."/>
            <person name="Hauser H."/>
            <person name="Gamble J."/>
            <person name="Gilderthorp R."/>
            <person name="Marcello L."/>
            <person name="McQuillan J."/>
            <person name="Otto T.D."/>
            <person name="Quail M.A."/>
            <person name="Sanders M.J."/>
            <person name="van Tonder A."/>
            <person name="Ginger M.L."/>
            <person name="Field M.C."/>
            <person name="Barry J.D."/>
            <person name="Hertz-Fowler C."/>
            <person name="Berriman M."/>
        </authorList>
    </citation>
    <scope>NUCLEOTIDE SEQUENCE</scope>
    <source>
        <strain evidence="3">Y486</strain>
    </source>
</reference>
<evidence type="ECO:0000256" key="1">
    <source>
        <dbReference type="SAM" id="Coils"/>
    </source>
</evidence>
<dbReference type="VEuPathDB" id="TriTrypDB:TvY486_0501390"/>
<proteinExistence type="predicted"/>
<feature type="coiled-coil region" evidence="1">
    <location>
        <begin position="68"/>
        <end position="95"/>
    </location>
</feature>
<protein>
    <recommendedName>
        <fullName evidence="2">Sperm microtubule inner protein 1 C-terminal domain-containing protein</fullName>
    </recommendedName>
</protein>
<feature type="domain" description="Sperm microtubule inner protein 1 C-terminal" evidence="2">
    <location>
        <begin position="55"/>
        <end position="142"/>
    </location>
</feature>
<sequence>MPAKKKGPCPSVNPQLYEKSQKPSVTVAMGIKSGAVATACWRAQVETEQRIHARWAKQHDSGESARHIRALTRVLEREQEHLNVYQKDNEALRNILYKNEGADAPHATMAYLKARRELAPQEKYAKAPTASQELGWSVPEAMRRGAELYTGGHSGSNGLTQQSGAVYKRADDNDHAKLFGYTFDCSYNCRRV</sequence>
<organism evidence="3">
    <name type="scientific">Trypanosoma vivax (strain Y486)</name>
    <dbReference type="NCBI Taxonomy" id="1055687"/>
    <lineage>
        <taxon>Eukaryota</taxon>
        <taxon>Discoba</taxon>
        <taxon>Euglenozoa</taxon>
        <taxon>Kinetoplastea</taxon>
        <taxon>Metakinetoplastina</taxon>
        <taxon>Trypanosomatida</taxon>
        <taxon>Trypanosomatidae</taxon>
        <taxon>Trypanosoma</taxon>
        <taxon>Duttonella</taxon>
    </lineage>
</organism>
<accession>G0TVG4</accession>
<keyword evidence="1" id="KW-0175">Coiled coil</keyword>
<gene>
    <name evidence="3" type="ORF">TVY486_0501390</name>
</gene>